<evidence type="ECO:0000313" key="1">
    <source>
        <dbReference type="EMBL" id="KAH8014462.1"/>
    </source>
</evidence>
<accession>A0ACB8G4H4</accession>
<proteinExistence type="predicted"/>
<sequence length="177" mass="20220">MDTWQRGSLRSSGFFKRLSLRRHKKLGSQVTILNHNSRTLDSNEQCNKRELLRDLKGKSNYLSCQSEENLATKTQPPPKPPRLYLDSASCPNIIDHTDSSSAENSFPSTSRHSHKSTQTQSDLFCKNHHVDWRHSETISWHGTTDPSDPFFSFKLDLGPSLLEDILQTLKSQNLLLN</sequence>
<name>A0ACB8G4H4_9SAUR</name>
<protein>
    <submittedName>
        <fullName evidence="1">Uncharacterized protein</fullName>
    </submittedName>
</protein>
<gene>
    <name evidence="1" type="ORF">K3G42_029323</name>
</gene>
<dbReference type="Proteomes" id="UP000827872">
    <property type="component" value="Linkage Group LG02"/>
</dbReference>
<reference evidence="1" key="1">
    <citation type="submission" date="2021-08" db="EMBL/GenBank/DDBJ databases">
        <title>The first chromosome-level gecko genome reveals the dynamic sex chromosomes of Neotropical dwarf geckos (Sphaerodactylidae: Sphaerodactylus).</title>
        <authorList>
            <person name="Pinto B.J."/>
            <person name="Keating S.E."/>
            <person name="Gamble T."/>
        </authorList>
    </citation>
    <scope>NUCLEOTIDE SEQUENCE</scope>
    <source>
        <strain evidence="1">TG3544</strain>
    </source>
</reference>
<evidence type="ECO:0000313" key="2">
    <source>
        <dbReference type="Proteomes" id="UP000827872"/>
    </source>
</evidence>
<dbReference type="EMBL" id="CM037615">
    <property type="protein sequence ID" value="KAH8014462.1"/>
    <property type="molecule type" value="Genomic_DNA"/>
</dbReference>
<comment type="caution">
    <text evidence="1">The sequence shown here is derived from an EMBL/GenBank/DDBJ whole genome shotgun (WGS) entry which is preliminary data.</text>
</comment>
<organism evidence="1 2">
    <name type="scientific">Sphaerodactylus townsendi</name>
    <dbReference type="NCBI Taxonomy" id="933632"/>
    <lineage>
        <taxon>Eukaryota</taxon>
        <taxon>Metazoa</taxon>
        <taxon>Chordata</taxon>
        <taxon>Craniata</taxon>
        <taxon>Vertebrata</taxon>
        <taxon>Euteleostomi</taxon>
        <taxon>Lepidosauria</taxon>
        <taxon>Squamata</taxon>
        <taxon>Bifurcata</taxon>
        <taxon>Gekkota</taxon>
        <taxon>Sphaerodactylidae</taxon>
        <taxon>Sphaerodactylus</taxon>
    </lineage>
</organism>
<keyword evidence="2" id="KW-1185">Reference proteome</keyword>